<proteinExistence type="predicted"/>
<keyword evidence="1" id="KW-1133">Transmembrane helix</keyword>
<dbReference type="AlphaFoldDB" id="A0A1A9UD34"/>
<protein>
    <submittedName>
        <fullName evidence="2">Uncharacterized protein</fullName>
    </submittedName>
</protein>
<keyword evidence="1" id="KW-0812">Transmembrane</keyword>
<accession>A0A1A9UD34</accession>
<keyword evidence="3" id="KW-1185">Reference proteome</keyword>
<reference evidence="2" key="1">
    <citation type="submission" date="2020-05" db="UniProtKB">
        <authorList>
            <consortium name="EnsemblMetazoa"/>
        </authorList>
    </citation>
    <scope>IDENTIFICATION</scope>
    <source>
        <strain evidence="2">TTRI</strain>
    </source>
</reference>
<evidence type="ECO:0000256" key="1">
    <source>
        <dbReference type="SAM" id="Phobius"/>
    </source>
</evidence>
<dbReference type="EnsemblMetazoa" id="GAUT000434-RA">
    <property type="protein sequence ID" value="GAUT000434-PA"/>
    <property type="gene ID" value="GAUT000434"/>
</dbReference>
<organism evidence="2 3">
    <name type="scientific">Glossina austeni</name>
    <name type="common">Savannah tsetse fly</name>
    <dbReference type="NCBI Taxonomy" id="7395"/>
    <lineage>
        <taxon>Eukaryota</taxon>
        <taxon>Metazoa</taxon>
        <taxon>Ecdysozoa</taxon>
        <taxon>Arthropoda</taxon>
        <taxon>Hexapoda</taxon>
        <taxon>Insecta</taxon>
        <taxon>Pterygota</taxon>
        <taxon>Neoptera</taxon>
        <taxon>Endopterygota</taxon>
        <taxon>Diptera</taxon>
        <taxon>Brachycera</taxon>
        <taxon>Muscomorpha</taxon>
        <taxon>Hippoboscoidea</taxon>
        <taxon>Glossinidae</taxon>
        <taxon>Glossina</taxon>
    </lineage>
</organism>
<dbReference type="VEuPathDB" id="VectorBase:GAUT000434"/>
<dbReference type="Proteomes" id="UP000078200">
    <property type="component" value="Unassembled WGS sequence"/>
</dbReference>
<evidence type="ECO:0000313" key="3">
    <source>
        <dbReference type="Proteomes" id="UP000078200"/>
    </source>
</evidence>
<evidence type="ECO:0000313" key="2">
    <source>
        <dbReference type="EnsemblMetazoa" id="GAUT000434-PA"/>
    </source>
</evidence>
<keyword evidence="1" id="KW-0472">Membrane</keyword>
<name>A0A1A9UD34_GLOAU</name>
<feature type="transmembrane region" description="Helical" evidence="1">
    <location>
        <begin position="56"/>
        <end position="78"/>
    </location>
</feature>
<sequence>MNRQVTFGSEIGICTRRQKLLQITLVVGTTYNIPKHNYKATYQCWKRRLQTRMNMCLNLIYSILLAFIFVVYLMVLYINQKPSNHDSPTNFDYKNLGIPHA</sequence>